<feature type="compositionally biased region" description="Polar residues" evidence="1">
    <location>
        <begin position="61"/>
        <end position="72"/>
    </location>
</feature>
<protein>
    <submittedName>
        <fullName evidence="2">Uncharacterized protein</fullName>
    </submittedName>
</protein>
<dbReference type="Proteomes" id="UP000005580">
    <property type="component" value="Unassembled WGS sequence"/>
</dbReference>
<dbReference type="HOGENOM" id="CLU_201887_0_0_10"/>
<reference evidence="2" key="1">
    <citation type="submission" date="2011-01" db="EMBL/GenBank/DDBJ databases">
        <authorList>
            <person name="Muzny D."/>
            <person name="Qin X."/>
            <person name="Buhay C."/>
            <person name="Dugan-Rocha S."/>
            <person name="Ding Y."/>
            <person name="Chen G."/>
            <person name="Hawes A."/>
            <person name="Holder M."/>
            <person name="Jhangiani S."/>
            <person name="Johnson A."/>
            <person name="Khan Z."/>
            <person name="Li Z."/>
            <person name="Liu W."/>
            <person name="Liu X."/>
            <person name="Perez L."/>
            <person name="Shen H."/>
            <person name="Wang Q."/>
            <person name="Watt J."/>
            <person name="Xi L."/>
            <person name="Xin Y."/>
            <person name="Zhou J."/>
            <person name="Deng J."/>
            <person name="Jiang H."/>
            <person name="Liu Y."/>
            <person name="Qu J."/>
            <person name="Song X.-Z."/>
            <person name="Zhang L."/>
            <person name="Villasana D."/>
            <person name="Johnson A."/>
            <person name="Liu J."/>
            <person name="Liyanage D."/>
            <person name="Lorensuhewa L."/>
            <person name="Robinson T."/>
            <person name="Song A."/>
            <person name="Song B.-B."/>
            <person name="Dinh H."/>
            <person name="Thornton R."/>
            <person name="Coyle M."/>
            <person name="Francisco L."/>
            <person name="Jackson L."/>
            <person name="Javaid M."/>
            <person name="Korchina V."/>
            <person name="Kovar C."/>
            <person name="Mata R."/>
            <person name="Mathew T."/>
            <person name="Ngo R."/>
            <person name="Nguyen L."/>
            <person name="Nguyen N."/>
            <person name="Okwuonu G."/>
            <person name="Ongeri F."/>
            <person name="Pham C."/>
            <person name="Simmons D."/>
            <person name="Wilczek-Boney K."/>
            <person name="Hale W."/>
            <person name="Jakkamsetti A."/>
            <person name="Pham P."/>
            <person name="Ruth R."/>
            <person name="San Lucas F."/>
            <person name="Warren J."/>
            <person name="Zhang J."/>
            <person name="Zhao Z."/>
            <person name="Zhou C."/>
            <person name="Zhu D."/>
            <person name="Lee S."/>
            <person name="Bess C."/>
            <person name="Blankenburg K."/>
            <person name="Forbes L."/>
            <person name="Fu Q."/>
            <person name="Gubbala S."/>
            <person name="Hirani K."/>
            <person name="Jayaseelan J.C."/>
            <person name="Lara F."/>
            <person name="Munidasa M."/>
            <person name="Palculict T."/>
            <person name="Patil S."/>
            <person name="Pu L.-L."/>
            <person name="Saada N."/>
            <person name="Tang L."/>
            <person name="Weissenberger G."/>
            <person name="Zhu Y."/>
            <person name="Hemphill L."/>
            <person name="Shang Y."/>
            <person name="Youmans B."/>
            <person name="Ayvaz T."/>
            <person name="Ross M."/>
            <person name="Santibanez J."/>
            <person name="Aqrawi P."/>
            <person name="Gross S."/>
            <person name="Joshi V."/>
            <person name="Fowler G."/>
            <person name="Nazareth L."/>
            <person name="Reid J."/>
            <person name="Worley K."/>
            <person name="Petrosino J."/>
            <person name="Highlander S."/>
            <person name="Gibbs R."/>
        </authorList>
    </citation>
    <scope>NUCLEOTIDE SEQUENCE [LARGE SCALE GENOMIC DNA]</scope>
    <source>
        <strain evidence="2">ATCC 33269</strain>
    </source>
</reference>
<keyword evidence="3" id="KW-1185">Reference proteome</keyword>
<dbReference type="RefSeq" id="WP_004369266.1">
    <property type="nucleotide sequence ID" value="NZ_GL833119.1"/>
</dbReference>
<feature type="region of interest" description="Disordered" evidence="1">
    <location>
        <begin position="34"/>
        <end position="72"/>
    </location>
</feature>
<sequence>MMKSNQSKKRAYLTPETETVCVAVACPMLDTSYPGQHNGATHGGTVPEEDESGGAKKMSLFDTTNNDSFWKD</sequence>
<dbReference type="AlphaFoldDB" id="E7RN56"/>
<comment type="caution">
    <text evidence="2">The sequence shown here is derived from an EMBL/GenBank/DDBJ whole genome shotgun (WGS) entry which is preliminary data.</text>
</comment>
<proteinExistence type="predicted"/>
<evidence type="ECO:0000313" key="3">
    <source>
        <dbReference type="Proteomes" id="UP000005580"/>
    </source>
</evidence>
<name>E7RN56_9BACT</name>
<organism evidence="2 3">
    <name type="scientific">Hoylesella oralis ATCC 33269</name>
    <dbReference type="NCBI Taxonomy" id="873533"/>
    <lineage>
        <taxon>Bacteria</taxon>
        <taxon>Pseudomonadati</taxon>
        <taxon>Bacteroidota</taxon>
        <taxon>Bacteroidia</taxon>
        <taxon>Bacteroidales</taxon>
        <taxon>Prevotellaceae</taxon>
        <taxon>Hoylesella</taxon>
    </lineage>
</organism>
<evidence type="ECO:0000313" key="2">
    <source>
        <dbReference type="EMBL" id="EFZ38187.1"/>
    </source>
</evidence>
<dbReference type="EMBL" id="AEPE02000002">
    <property type="protein sequence ID" value="EFZ38187.1"/>
    <property type="molecule type" value="Genomic_DNA"/>
</dbReference>
<accession>E7RN56</accession>
<gene>
    <name evidence="2" type="ORF">HMPREF0663_10556</name>
</gene>
<evidence type="ECO:0000256" key="1">
    <source>
        <dbReference type="SAM" id="MobiDB-lite"/>
    </source>
</evidence>